<proteinExistence type="predicted"/>
<feature type="region of interest" description="Disordered" evidence="1">
    <location>
        <begin position="32"/>
        <end position="54"/>
    </location>
</feature>
<accession>A0ABP9GM93</accession>
<dbReference type="EMBL" id="BAABIK010000019">
    <property type="protein sequence ID" value="GAA4947907.1"/>
    <property type="molecule type" value="Genomic_DNA"/>
</dbReference>
<comment type="caution">
    <text evidence="2">The sequence shown here is derived from an EMBL/GenBank/DDBJ whole genome shotgun (WGS) entry which is preliminary data.</text>
</comment>
<gene>
    <name evidence="2" type="ORF">GCM10023224_34670</name>
</gene>
<protein>
    <submittedName>
        <fullName evidence="2">Uncharacterized protein</fullName>
    </submittedName>
</protein>
<reference evidence="3" key="1">
    <citation type="journal article" date="2019" name="Int. J. Syst. Evol. Microbiol.">
        <title>The Global Catalogue of Microorganisms (GCM) 10K type strain sequencing project: providing services to taxonomists for standard genome sequencing and annotation.</title>
        <authorList>
            <consortium name="The Broad Institute Genomics Platform"/>
            <consortium name="The Broad Institute Genome Sequencing Center for Infectious Disease"/>
            <person name="Wu L."/>
            <person name="Ma J."/>
        </authorList>
    </citation>
    <scope>NUCLEOTIDE SEQUENCE [LARGE SCALE GENOMIC DNA]</scope>
    <source>
        <strain evidence="3">JCM 18123</strain>
    </source>
</reference>
<dbReference type="RefSeq" id="WP_345557460.1">
    <property type="nucleotide sequence ID" value="NZ_BAABIK010000019.1"/>
</dbReference>
<name>A0ABP9GM93_9ACTN</name>
<evidence type="ECO:0000256" key="1">
    <source>
        <dbReference type="SAM" id="MobiDB-lite"/>
    </source>
</evidence>
<evidence type="ECO:0000313" key="3">
    <source>
        <dbReference type="Proteomes" id="UP001499993"/>
    </source>
</evidence>
<dbReference type="Proteomes" id="UP001499993">
    <property type="component" value="Unassembled WGS sequence"/>
</dbReference>
<sequence length="168" mass="18120">MRWLGGLLAAAVVAAVGVHFLGDAFHTPPAFCPDDVGDDEPHSSSDLDSRPPEGPVLYAVGEDGMHDMTSNFDSHLPPDFPYRPALICEYRTMSDEQIYVCFTSGGGEIPMVRTRYDYKVYGIPGKNPLGTFHSPGISLCDGGITTGSEIPTEPDYATVAERTAPLLR</sequence>
<keyword evidence="3" id="KW-1185">Reference proteome</keyword>
<organism evidence="2 3">
    <name type="scientific">Streptomonospora halophila</name>
    <dbReference type="NCBI Taxonomy" id="427369"/>
    <lineage>
        <taxon>Bacteria</taxon>
        <taxon>Bacillati</taxon>
        <taxon>Actinomycetota</taxon>
        <taxon>Actinomycetes</taxon>
        <taxon>Streptosporangiales</taxon>
        <taxon>Nocardiopsidaceae</taxon>
        <taxon>Streptomonospora</taxon>
    </lineage>
</organism>
<feature type="compositionally biased region" description="Basic and acidic residues" evidence="1">
    <location>
        <begin position="39"/>
        <end position="51"/>
    </location>
</feature>
<evidence type="ECO:0000313" key="2">
    <source>
        <dbReference type="EMBL" id="GAA4947907.1"/>
    </source>
</evidence>